<keyword evidence="16" id="KW-1185">Reference proteome</keyword>
<reference evidence="16" key="1">
    <citation type="submission" date="2011-08" db="EMBL/GenBank/DDBJ databases">
        <title>The draft genome of Latimeria chalumnae.</title>
        <authorList>
            <person name="Di Palma F."/>
            <person name="Alfoldi J."/>
            <person name="Johnson J."/>
            <person name="Berlin A."/>
            <person name="Gnerre S."/>
            <person name="Jaffe D."/>
            <person name="MacCallum I."/>
            <person name="Young S."/>
            <person name="Walker B.J."/>
            <person name="Lander E."/>
            <person name="Lindblad-Toh K."/>
        </authorList>
    </citation>
    <scope>NUCLEOTIDE SEQUENCE [LARGE SCALE GENOMIC DNA]</scope>
    <source>
        <strain evidence="16">Wild caught</strain>
    </source>
</reference>
<comment type="subcellular location">
    <subcellularLocation>
        <location evidence="2">Cell membrane</location>
    </subcellularLocation>
    <subcellularLocation>
        <location evidence="3">Cytoplasm</location>
        <location evidence="3">Cytoskeleton</location>
    </subcellularLocation>
    <subcellularLocation>
        <location evidence="1">Nucleus</location>
    </subcellularLocation>
</comment>
<evidence type="ECO:0000256" key="11">
    <source>
        <dbReference type="ARBA" id="ARBA00037938"/>
    </source>
</evidence>
<sequence length="382" mass="43056">MGEAALMTSKSPPESRSDKLEEVVPVGLKANKEAIDFLASIEPEELQMCVFADSLVTVSHTGRELGEFAITIQLKQYCQEDCFLVYANSHGMIDDIPCGTSIMAYISMKLETLEQHHHEYVKRVCVCGGGNNSWMVACERGGAKILCNKLKYSLQEKKKQSFSFEWSSLEGFVSEAANLLILRVLARRGAVPENMVFLSFDTETRIATSTYKELGQWSQTIGNEMVEMYGIERTVQSEHDDEVPTTWQCAFLCDGHMATRVQVGSPITMKMLQLPVPVEPVEEAAAKPTFEKKSLNWEEDLQLYSRYLDRKEELKANHATYIRHHPELKALLSDFLQFLLLRKPHDIPTFAAEYFAPFASQSPPGPSFRSSNKSSPFRSSTL</sequence>
<dbReference type="CDD" id="cd22973">
    <property type="entry name" value="DD_CATIP"/>
    <property type="match status" value="1"/>
</dbReference>
<gene>
    <name evidence="15" type="primary">CATIP</name>
</gene>
<dbReference type="EMBL" id="AFYH01191358">
    <property type="status" value="NOT_ANNOTATED_CDS"/>
    <property type="molecule type" value="Genomic_DNA"/>
</dbReference>
<dbReference type="GeneTree" id="ENSGT00940000154101"/>
<evidence type="ECO:0000256" key="12">
    <source>
        <dbReference type="ARBA" id="ARBA00039249"/>
    </source>
</evidence>
<dbReference type="FunCoup" id="H3AKQ6">
    <property type="interactions" value="318"/>
</dbReference>
<dbReference type="PANTHER" id="PTHR15505:SF3">
    <property type="entry name" value="CILIOGENESIS-ASSOCIATED TTC17-INTERACTING PROTEIN"/>
    <property type="match status" value="1"/>
</dbReference>
<keyword evidence="7" id="KW-0472">Membrane</keyword>
<evidence type="ECO:0000313" key="15">
    <source>
        <dbReference type="Ensembl" id="ENSLACP00000010227.1"/>
    </source>
</evidence>
<dbReference type="Ensembl" id="ENSLACT00000010304.1">
    <property type="protein sequence ID" value="ENSLACP00000010227.1"/>
    <property type="gene ID" value="ENSLACG00000009008.1"/>
</dbReference>
<reference evidence="15" key="3">
    <citation type="submission" date="2025-09" db="UniProtKB">
        <authorList>
            <consortium name="Ensembl"/>
        </authorList>
    </citation>
    <scope>IDENTIFICATION</scope>
</reference>
<dbReference type="PANTHER" id="PTHR15505">
    <property type="entry name" value="RIIA DOMAIN-CONTAINING PROTEIN 1"/>
    <property type="match status" value="1"/>
</dbReference>
<evidence type="ECO:0000256" key="10">
    <source>
        <dbReference type="ARBA" id="ARBA00037538"/>
    </source>
</evidence>
<feature type="domain" description="Ciliogenesis-associated TTC17-interacting protein N-terminal" evidence="14">
    <location>
        <begin position="33"/>
        <end position="266"/>
    </location>
</feature>
<feature type="compositionally biased region" description="Low complexity" evidence="13">
    <location>
        <begin position="367"/>
        <end position="382"/>
    </location>
</feature>
<proteinExistence type="inferred from homology"/>
<dbReference type="GO" id="GO:0005886">
    <property type="term" value="C:plasma membrane"/>
    <property type="evidence" value="ECO:0007669"/>
    <property type="project" value="UniProtKB-SubCell"/>
</dbReference>
<evidence type="ECO:0000256" key="7">
    <source>
        <dbReference type="ARBA" id="ARBA00023136"/>
    </source>
</evidence>
<evidence type="ECO:0000256" key="2">
    <source>
        <dbReference type="ARBA" id="ARBA00004236"/>
    </source>
</evidence>
<dbReference type="GO" id="GO:0060271">
    <property type="term" value="P:cilium assembly"/>
    <property type="evidence" value="ECO:0007669"/>
    <property type="project" value="Ensembl"/>
</dbReference>
<dbReference type="EMBL" id="AFYH01191359">
    <property type="status" value="NOT_ANNOTATED_CDS"/>
    <property type="molecule type" value="Genomic_DNA"/>
</dbReference>
<evidence type="ECO:0000256" key="4">
    <source>
        <dbReference type="ARBA" id="ARBA00022475"/>
    </source>
</evidence>
<keyword evidence="8" id="KW-0206">Cytoskeleton</keyword>
<accession>H3AKQ6</accession>
<keyword evidence="4" id="KW-1003">Cell membrane</keyword>
<name>H3AKQ6_LATCH</name>
<evidence type="ECO:0000256" key="13">
    <source>
        <dbReference type="SAM" id="MobiDB-lite"/>
    </source>
</evidence>
<dbReference type="eggNOG" id="ENOG502QPJE">
    <property type="taxonomic scope" value="Eukaryota"/>
</dbReference>
<evidence type="ECO:0000256" key="5">
    <source>
        <dbReference type="ARBA" id="ARBA00022490"/>
    </source>
</evidence>
<feature type="region of interest" description="Disordered" evidence="13">
    <location>
        <begin position="361"/>
        <end position="382"/>
    </location>
</feature>
<dbReference type="EMBL" id="AFYH01191357">
    <property type="status" value="NOT_ANNOTATED_CDS"/>
    <property type="molecule type" value="Genomic_DNA"/>
</dbReference>
<dbReference type="InterPro" id="IPR048777">
    <property type="entry name" value="CATIP_N"/>
</dbReference>
<evidence type="ECO:0000256" key="6">
    <source>
        <dbReference type="ARBA" id="ARBA00022794"/>
    </source>
</evidence>
<evidence type="ECO:0000256" key="1">
    <source>
        <dbReference type="ARBA" id="ARBA00004123"/>
    </source>
</evidence>
<feature type="region of interest" description="Disordered" evidence="13">
    <location>
        <begin position="1"/>
        <end position="20"/>
    </location>
</feature>
<dbReference type="AlphaFoldDB" id="H3AKQ6"/>
<evidence type="ECO:0000256" key="8">
    <source>
        <dbReference type="ARBA" id="ARBA00023212"/>
    </source>
</evidence>
<dbReference type="STRING" id="7897.ENSLACP00000010227"/>
<evidence type="ECO:0000256" key="9">
    <source>
        <dbReference type="ARBA" id="ARBA00023242"/>
    </source>
</evidence>
<evidence type="ECO:0000259" key="14">
    <source>
        <dbReference type="Pfam" id="PF21772"/>
    </source>
</evidence>
<organism evidence="15 16">
    <name type="scientific">Latimeria chalumnae</name>
    <name type="common">Coelacanth</name>
    <dbReference type="NCBI Taxonomy" id="7897"/>
    <lineage>
        <taxon>Eukaryota</taxon>
        <taxon>Metazoa</taxon>
        <taxon>Chordata</taxon>
        <taxon>Craniata</taxon>
        <taxon>Vertebrata</taxon>
        <taxon>Euteleostomi</taxon>
        <taxon>Coelacanthiformes</taxon>
        <taxon>Coelacanthidae</taxon>
        <taxon>Latimeria</taxon>
    </lineage>
</organism>
<dbReference type="Proteomes" id="UP000008672">
    <property type="component" value="Unassembled WGS sequence"/>
</dbReference>
<keyword evidence="9" id="KW-0539">Nucleus</keyword>
<comment type="similarity">
    <text evidence="11">Belongs to the CATIP family.</text>
</comment>
<reference evidence="15" key="2">
    <citation type="submission" date="2025-08" db="UniProtKB">
        <authorList>
            <consortium name="Ensembl"/>
        </authorList>
    </citation>
    <scope>IDENTIFICATION</scope>
</reference>
<evidence type="ECO:0000313" key="16">
    <source>
        <dbReference type="Proteomes" id="UP000008672"/>
    </source>
</evidence>
<dbReference type="EMBL" id="AFYH01191360">
    <property type="status" value="NOT_ANNOTATED_CDS"/>
    <property type="molecule type" value="Genomic_DNA"/>
</dbReference>
<protein>
    <recommendedName>
        <fullName evidence="12">Ciliogenesis-associated TTC17-interacting protein</fullName>
    </recommendedName>
</protein>
<dbReference type="GO" id="GO:0005634">
    <property type="term" value="C:nucleus"/>
    <property type="evidence" value="ECO:0007669"/>
    <property type="project" value="UniProtKB-SubCell"/>
</dbReference>
<dbReference type="GO" id="GO:0005856">
    <property type="term" value="C:cytoskeleton"/>
    <property type="evidence" value="ECO:0007669"/>
    <property type="project" value="UniProtKB-SubCell"/>
</dbReference>
<dbReference type="InParanoid" id="H3AKQ6"/>
<dbReference type="Pfam" id="PF21772">
    <property type="entry name" value="CATIP_N"/>
    <property type="match status" value="1"/>
</dbReference>
<dbReference type="GO" id="GO:0030041">
    <property type="term" value="P:actin filament polymerization"/>
    <property type="evidence" value="ECO:0007669"/>
    <property type="project" value="Ensembl"/>
</dbReference>
<dbReference type="SUPFAM" id="SSF47391">
    <property type="entry name" value="Dimerization-anchoring domain of cAMP-dependent PK regulatory subunit"/>
    <property type="match status" value="1"/>
</dbReference>
<evidence type="ECO:0000256" key="3">
    <source>
        <dbReference type="ARBA" id="ARBA00004245"/>
    </source>
</evidence>
<keyword evidence="5" id="KW-0963">Cytoplasm</keyword>
<dbReference type="GO" id="GO:0061371">
    <property type="term" value="P:determination of heart left/right asymmetry"/>
    <property type="evidence" value="ECO:0007669"/>
    <property type="project" value="Ensembl"/>
</dbReference>
<dbReference type="InterPro" id="IPR047501">
    <property type="entry name" value="DD_CATIP"/>
</dbReference>
<comment type="function">
    <text evidence="10">Plays a role in primary ciliogenesis by modulating actin polymerization.</text>
</comment>
<keyword evidence="6" id="KW-0970">Cilium biogenesis/degradation</keyword>
<dbReference type="HOGENOM" id="CLU_041155_1_0_1"/>